<feature type="active site" description="Charge relay system" evidence="15">
    <location>
        <position position="137"/>
    </location>
</feature>
<dbReference type="InterPro" id="IPR039261">
    <property type="entry name" value="FNR_nucleotide-bd"/>
</dbReference>
<evidence type="ECO:0000256" key="7">
    <source>
        <dbReference type="ARBA" id="ARBA00022723"/>
    </source>
</evidence>
<keyword evidence="4 15" id="KW-0349">Heme</keyword>
<evidence type="ECO:0000256" key="15">
    <source>
        <dbReference type="HAMAP-Rule" id="MF_01252"/>
    </source>
</evidence>
<dbReference type="PRINTS" id="PR00371">
    <property type="entry name" value="FPNCR"/>
</dbReference>
<keyword evidence="19" id="KW-1185">Reference proteome</keyword>
<feature type="active site" description="Charge relay system" evidence="15">
    <location>
        <position position="95"/>
    </location>
</feature>
<comment type="function">
    <text evidence="15">Is involved in NO detoxification in an aerobic process, termed nitric oxide dioxygenase (NOD) reaction that utilizes O(2) and NAD(P)H to convert NO to nitrate, which protects the bacterium from various noxious nitrogen compounds. Therefore, plays a central role in the inducible response to nitrosative stress.</text>
</comment>
<keyword evidence="18" id="KW-0223">Dioxygenase</keyword>
<comment type="caution">
    <text evidence="18">The sequence shown here is derived from an EMBL/GenBank/DDBJ whole genome shotgun (WGS) entry which is preliminary data.</text>
</comment>
<feature type="binding site" evidence="15">
    <location>
        <position position="190"/>
    </location>
    <ligand>
        <name>FAD</name>
        <dbReference type="ChEBI" id="CHEBI:57692"/>
    </ligand>
</feature>
<keyword evidence="10 15" id="KW-0560">Oxidoreductase</keyword>
<evidence type="ECO:0000256" key="14">
    <source>
        <dbReference type="ARBA" id="ARBA00049433"/>
    </source>
</evidence>
<dbReference type="GO" id="GO:0008941">
    <property type="term" value="F:nitric oxide dioxygenase NAD(P)H activity"/>
    <property type="evidence" value="ECO:0007669"/>
    <property type="project" value="UniProtKB-EC"/>
</dbReference>
<evidence type="ECO:0000256" key="2">
    <source>
        <dbReference type="ARBA" id="ARBA00008414"/>
    </source>
</evidence>
<feature type="region of interest" description="Reductase" evidence="15">
    <location>
        <begin position="149"/>
        <end position="409"/>
    </location>
</feature>
<dbReference type="EC" id="1.14.12.17" evidence="15"/>
<feature type="binding site" evidence="15">
    <location>
        <begin position="396"/>
        <end position="399"/>
    </location>
    <ligand>
        <name>FAD</name>
        <dbReference type="ChEBI" id="CHEBI:57692"/>
    </ligand>
</feature>
<feature type="site" description="Influences the redox potential of the prosthetic heme and FAD groups" evidence="15">
    <location>
        <position position="84"/>
    </location>
</feature>
<organism evidence="18 19">
    <name type="scientific">Cytobacillus eiseniae</name>
    <dbReference type="NCBI Taxonomy" id="762947"/>
    <lineage>
        <taxon>Bacteria</taxon>
        <taxon>Bacillati</taxon>
        <taxon>Bacillota</taxon>
        <taxon>Bacilli</taxon>
        <taxon>Bacillales</taxon>
        <taxon>Bacillaceae</taxon>
        <taxon>Cytobacillus</taxon>
    </lineage>
</organism>
<evidence type="ECO:0000256" key="11">
    <source>
        <dbReference type="ARBA" id="ARBA00023004"/>
    </source>
</evidence>
<dbReference type="CDD" id="cd06184">
    <property type="entry name" value="flavohem_like_fad_nad_binding"/>
    <property type="match status" value="1"/>
</dbReference>
<sequence>MLDQKTIDIIKSTVPVLEQHGESITKKFYELMFNNHPELLNIFNHANQKQGRQQKALAGTVYAAAKYIDQLEMIIPVVTQIAHKHRSLGIKPEHYPIVGEHLLLAIKEVLKDAATEEIVDAWGKAYGVIAEAFINVENDLYENAESKEGGWKDFRSFKVANIIQESEVIKSFYFKPADGGKITDHIPGQYISLKLTNIPGEEYTHIRQYSLSTSANNDYYRISVKREDANDNKPAGIVSTYLHSQVKIGDLIEISVPAGEFVLEDNSDKPILLLSGGVGITPMLSMLNHLANKDQKTVFIHAAINGNVHAFIDEVKQIEKNNEQITSYFCYEKPTASDKEAKVYQKEGYITADWLKDIKVNKESIIYMCGPVVFMQAMYTALIEAGFNKDQIRYEFFGPAMELKEPAIV</sequence>
<feature type="binding site" evidence="15">
    <location>
        <begin position="277"/>
        <end position="282"/>
    </location>
    <ligand>
        <name>NADP(+)</name>
        <dbReference type="ChEBI" id="CHEBI:58349"/>
    </ligand>
</feature>
<evidence type="ECO:0000256" key="9">
    <source>
        <dbReference type="ARBA" id="ARBA00022857"/>
    </source>
</evidence>
<dbReference type="Proteomes" id="UP001519293">
    <property type="component" value="Unassembled WGS sequence"/>
</dbReference>
<dbReference type="PANTHER" id="PTHR43396">
    <property type="entry name" value="FLAVOHEMOPROTEIN"/>
    <property type="match status" value="1"/>
</dbReference>
<feature type="binding site" evidence="15">
    <location>
        <begin position="207"/>
        <end position="210"/>
    </location>
    <ligand>
        <name>FAD</name>
        <dbReference type="ChEBI" id="CHEBI:57692"/>
    </ligand>
</feature>
<evidence type="ECO:0000313" key="19">
    <source>
        <dbReference type="Proteomes" id="UP001519293"/>
    </source>
</evidence>
<keyword evidence="8 15" id="KW-0274">FAD</keyword>
<dbReference type="InterPro" id="IPR009050">
    <property type="entry name" value="Globin-like_sf"/>
</dbReference>
<dbReference type="SUPFAM" id="SSF63380">
    <property type="entry name" value="Riboflavin synthase domain-like"/>
    <property type="match status" value="1"/>
</dbReference>
<dbReference type="Pfam" id="PF00042">
    <property type="entry name" value="Globin"/>
    <property type="match status" value="1"/>
</dbReference>
<keyword evidence="6 15" id="KW-0285">Flavoprotein</keyword>
<evidence type="ECO:0000313" key="18">
    <source>
        <dbReference type="EMBL" id="MBP2240044.1"/>
    </source>
</evidence>
<feature type="domain" description="FAD-binding FR-type" evidence="17">
    <location>
        <begin position="152"/>
        <end position="264"/>
    </location>
</feature>
<gene>
    <name evidence="15" type="primary">hmp</name>
    <name evidence="18" type="ORF">J2Z40_000597</name>
</gene>
<evidence type="ECO:0000256" key="3">
    <source>
        <dbReference type="ARBA" id="ARBA00022448"/>
    </source>
</evidence>
<evidence type="ECO:0000256" key="10">
    <source>
        <dbReference type="ARBA" id="ARBA00023002"/>
    </source>
</evidence>
<comment type="cofactor">
    <cofactor evidence="15">
        <name>FAD</name>
        <dbReference type="ChEBI" id="CHEBI:57692"/>
    </cofactor>
    <text evidence="15">Binds 1 FAD per subunit.</text>
</comment>
<evidence type="ECO:0000256" key="13">
    <source>
        <dbReference type="ARBA" id="ARBA00048649"/>
    </source>
</evidence>
<keyword evidence="7 15" id="KW-0479">Metal-binding</keyword>
<dbReference type="HAMAP" id="MF_01252">
    <property type="entry name" value="Hmp"/>
    <property type="match status" value="1"/>
</dbReference>
<comment type="similarity">
    <text evidence="1 15">In the C-terminal section; belongs to the flavoprotein pyridine nucleotide cytochrome reductase family.</text>
</comment>
<proteinExistence type="inferred from homology"/>
<dbReference type="Pfam" id="PF00970">
    <property type="entry name" value="FAD_binding_6"/>
    <property type="match status" value="1"/>
</dbReference>
<feature type="domain" description="Globin" evidence="16">
    <location>
        <begin position="1"/>
        <end position="138"/>
    </location>
</feature>
<protein>
    <recommendedName>
        <fullName evidence="15">Flavohemoprotein</fullName>
    </recommendedName>
    <alternativeName>
        <fullName evidence="15">Flavohemoglobin</fullName>
    </alternativeName>
    <alternativeName>
        <fullName evidence="15">Hemoglobin-like protein</fullName>
    </alternativeName>
    <alternativeName>
        <fullName evidence="15">Nitric oxide dioxygenase</fullName>
        <shortName evidence="15">NO oxygenase</shortName>
        <shortName evidence="15">NOD</shortName>
        <ecNumber evidence="15">1.14.12.17</ecNumber>
    </alternativeName>
</protein>
<dbReference type="Gene3D" id="2.40.30.10">
    <property type="entry name" value="Translation factors"/>
    <property type="match status" value="1"/>
</dbReference>
<comment type="catalytic activity">
    <reaction evidence="14 15">
        <text>2 nitric oxide + NADPH + 2 O2 = 2 nitrate + NADP(+) + H(+)</text>
        <dbReference type="Rhea" id="RHEA:19465"/>
        <dbReference type="ChEBI" id="CHEBI:15378"/>
        <dbReference type="ChEBI" id="CHEBI:15379"/>
        <dbReference type="ChEBI" id="CHEBI:16480"/>
        <dbReference type="ChEBI" id="CHEBI:17632"/>
        <dbReference type="ChEBI" id="CHEBI:57783"/>
        <dbReference type="ChEBI" id="CHEBI:58349"/>
        <dbReference type="EC" id="1.14.12.17"/>
    </reaction>
</comment>
<keyword evidence="3 15" id="KW-0813">Transport</keyword>
<keyword evidence="11 15" id="KW-0408">Iron</keyword>
<evidence type="ECO:0000256" key="12">
    <source>
        <dbReference type="ARBA" id="ARBA00023027"/>
    </source>
</evidence>
<dbReference type="Pfam" id="PF00175">
    <property type="entry name" value="NAD_binding_1"/>
    <property type="match status" value="1"/>
</dbReference>
<dbReference type="InterPro" id="IPR017927">
    <property type="entry name" value="FAD-bd_FR_type"/>
</dbReference>
<dbReference type="SUPFAM" id="SSF52343">
    <property type="entry name" value="Ferredoxin reductase-like, C-terminal NADP-linked domain"/>
    <property type="match status" value="1"/>
</dbReference>
<keyword evidence="9 15" id="KW-0521">NADP</keyword>
<evidence type="ECO:0000256" key="1">
    <source>
        <dbReference type="ARBA" id="ARBA00006401"/>
    </source>
</evidence>
<dbReference type="InterPro" id="IPR017938">
    <property type="entry name" value="Riboflavin_synthase-like_b-brl"/>
</dbReference>
<dbReference type="SUPFAM" id="SSF46458">
    <property type="entry name" value="Globin-like"/>
    <property type="match status" value="1"/>
</dbReference>
<dbReference type="Gene3D" id="1.10.490.10">
    <property type="entry name" value="Globins"/>
    <property type="match status" value="1"/>
</dbReference>
<dbReference type="InterPro" id="IPR000971">
    <property type="entry name" value="Globin"/>
</dbReference>
<dbReference type="Gene3D" id="3.40.50.80">
    <property type="entry name" value="Nucleotide-binding domain of ferredoxin-NADP reductase (FNR) module"/>
    <property type="match status" value="1"/>
</dbReference>
<dbReference type="InterPro" id="IPR001709">
    <property type="entry name" value="Flavoprot_Pyr_Nucl_cyt_Rdtase"/>
</dbReference>
<comment type="domain">
    <text evidence="15">Consists of two distinct domains; an N-terminal heme-containing oxygen-binding domain and a C-terminal reductase domain with binding sites for FAD and NAD(P)H.</text>
</comment>
<evidence type="ECO:0000256" key="8">
    <source>
        <dbReference type="ARBA" id="ARBA00022827"/>
    </source>
</evidence>
<dbReference type="PROSITE" id="PS51384">
    <property type="entry name" value="FAD_FR"/>
    <property type="match status" value="1"/>
</dbReference>
<evidence type="ECO:0000256" key="5">
    <source>
        <dbReference type="ARBA" id="ARBA00022621"/>
    </source>
</evidence>
<dbReference type="CDD" id="cd14777">
    <property type="entry name" value="Yhb1-globin-like"/>
    <property type="match status" value="1"/>
</dbReference>
<accession>A0ABS4RCG4</accession>
<comment type="catalytic activity">
    <reaction evidence="13 15">
        <text>2 nitric oxide + NADH + 2 O2 = 2 nitrate + NAD(+) + H(+)</text>
        <dbReference type="Rhea" id="RHEA:19469"/>
        <dbReference type="ChEBI" id="CHEBI:15378"/>
        <dbReference type="ChEBI" id="CHEBI:15379"/>
        <dbReference type="ChEBI" id="CHEBI:16480"/>
        <dbReference type="ChEBI" id="CHEBI:17632"/>
        <dbReference type="ChEBI" id="CHEBI:57540"/>
        <dbReference type="ChEBI" id="CHEBI:57945"/>
        <dbReference type="EC" id="1.14.12.17"/>
    </reaction>
</comment>
<comment type="cofactor">
    <cofactor evidence="15">
        <name>heme b</name>
        <dbReference type="ChEBI" id="CHEBI:60344"/>
    </cofactor>
    <text evidence="15">Binds 1 heme b (iron(II)-protoporphyrin IX) group per subunit.</text>
</comment>
<dbReference type="InterPro" id="IPR023950">
    <property type="entry name" value="Hmp"/>
</dbReference>
<dbReference type="NCBIfam" id="NF009805">
    <property type="entry name" value="PRK13289.1"/>
    <property type="match status" value="1"/>
</dbReference>
<evidence type="ECO:0000256" key="4">
    <source>
        <dbReference type="ARBA" id="ARBA00022617"/>
    </source>
</evidence>
<keyword evidence="15" id="KW-0216">Detoxification</keyword>
<keyword evidence="12 15" id="KW-0520">NAD</keyword>
<dbReference type="PRINTS" id="PR00406">
    <property type="entry name" value="CYTB5RDTASE"/>
</dbReference>
<evidence type="ECO:0000259" key="16">
    <source>
        <dbReference type="PROSITE" id="PS01033"/>
    </source>
</evidence>
<dbReference type="InterPro" id="IPR008333">
    <property type="entry name" value="Cbr1-like_FAD-bd_dom"/>
</dbReference>
<feature type="site" description="Involved in heme-bound ligand stabilization and O-O bond activation" evidence="15">
    <location>
        <position position="29"/>
    </location>
</feature>
<feature type="binding site" description="proximal binding residue" evidence="15">
    <location>
        <position position="85"/>
    </location>
    <ligand>
        <name>heme b</name>
        <dbReference type="ChEBI" id="CHEBI:60344"/>
    </ligand>
    <ligandPart>
        <name>Fe</name>
        <dbReference type="ChEBI" id="CHEBI:18248"/>
    </ligandPart>
</feature>
<evidence type="ECO:0000259" key="17">
    <source>
        <dbReference type="PROSITE" id="PS51384"/>
    </source>
</evidence>
<dbReference type="PANTHER" id="PTHR43396:SF3">
    <property type="entry name" value="FLAVOHEMOPROTEIN"/>
    <property type="match status" value="1"/>
</dbReference>
<dbReference type="InterPro" id="IPR012292">
    <property type="entry name" value="Globin/Proto"/>
</dbReference>
<dbReference type="RefSeq" id="WP_066393395.1">
    <property type="nucleotide sequence ID" value="NZ_JAGIKZ010000002.1"/>
</dbReference>
<feature type="site" description="Influences the redox potential of the prosthetic heme and FAD groups" evidence="15">
    <location>
        <position position="395"/>
    </location>
</feature>
<dbReference type="EMBL" id="JAGIKZ010000002">
    <property type="protein sequence ID" value="MBP2240044.1"/>
    <property type="molecule type" value="Genomic_DNA"/>
</dbReference>
<dbReference type="PROSITE" id="PS01033">
    <property type="entry name" value="GLOBIN"/>
    <property type="match status" value="1"/>
</dbReference>
<reference evidence="18 19" key="1">
    <citation type="submission" date="2021-03" db="EMBL/GenBank/DDBJ databases">
        <title>Genomic Encyclopedia of Type Strains, Phase IV (KMG-IV): sequencing the most valuable type-strain genomes for metagenomic binning, comparative biology and taxonomic classification.</title>
        <authorList>
            <person name="Goeker M."/>
        </authorList>
    </citation>
    <scope>NUCLEOTIDE SEQUENCE [LARGE SCALE GENOMIC DNA]</scope>
    <source>
        <strain evidence="18 19">DSM 26675</strain>
    </source>
</reference>
<comment type="similarity">
    <text evidence="2 15">Belongs to the globin family. Two-domain flavohemoproteins subfamily.</text>
</comment>
<evidence type="ECO:0000256" key="6">
    <source>
        <dbReference type="ARBA" id="ARBA00022630"/>
    </source>
</evidence>
<dbReference type="InterPro" id="IPR001433">
    <property type="entry name" value="OxRdtase_FAD/NAD-bd"/>
</dbReference>
<name>A0ABS4RCG4_9BACI</name>
<keyword evidence="5 15" id="KW-0561">Oxygen transport</keyword>